<sequence>MMNFMKNLLPLNKKYVQALNYNNDLKEQMSLMHKLKDWMPKPQGFKMTWNSLKAPQSNYLKYRSMINLSLLELIPKSQ</sequence>
<evidence type="ECO:0000313" key="2">
    <source>
        <dbReference type="Proteomes" id="UP000039865"/>
    </source>
</evidence>
<name>A0A077ZY97_STYLE</name>
<dbReference type="EMBL" id="CCKQ01002437">
    <property type="protein sequence ID" value="CDW73526.1"/>
    <property type="molecule type" value="Genomic_DNA"/>
</dbReference>
<accession>A0A077ZY97</accession>
<gene>
    <name evidence="1" type="primary">Contig14065.g14999</name>
    <name evidence="1" type="ORF">STYLEM_2507</name>
</gene>
<dbReference type="AlphaFoldDB" id="A0A077ZY97"/>
<keyword evidence="2" id="KW-1185">Reference proteome</keyword>
<dbReference type="Proteomes" id="UP000039865">
    <property type="component" value="Unassembled WGS sequence"/>
</dbReference>
<dbReference type="InParanoid" id="A0A077ZY97"/>
<organism evidence="1 2">
    <name type="scientific">Stylonychia lemnae</name>
    <name type="common">Ciliate</name>
    <dbReference type="NCBI Taxonomy" id="5949"/>
    <lineage>
        <taxon>Eukaryota</taxon>
        <taxon>Sar</taxon>
        <taxon>Alveolata</taxon>
        <taxon>Ciliophora</taxon>
        <taxon>Intramacronucleata</taxon>
        <taxon>Spirotrichea</taxon>
        <taxon>Stichotrichia</taxon>
        <taxon>Sporadotrichida</taxon>
        <taxon>Oxytrichidae</taxon>
        <taxon>Stylonychinae</taxon>
        <taxon>Stylonychia</taxon>
    </lineage>
</organism>
<reference evidence="1 2" key="1">
    <citation type="submission" date="2014-06" db="EMBL/GenBank/DDBJ databases">
        <authorList>
            <person name="Swart Estienne"/>
        </authorList>
    </citation>
    <scope>NUCLEOTIDE SEQUENCE [LARGE SCALE GENOMIC DNA]</scope>
    <source>
        <strain evidence="1 2">130c</strain>
    </source>
</reference>
<evidence type="ECO:0000313" key="1">
    <source>
        <dbReference type="EMBL" id="CDW73526.1"/>
    </source>
</evidence>
<proteinExistence type="predicted"/>
<protein>
    <submittedName>
        <fullName evidence="1">Uncharacterized protein</fullName>
    </submittedName>
</protein>